<reference evidence="9 10" key="1">
    <citation type="journal article" date="2003" name="Nature">
        <title>Genome divergence in two Prochlorococcus ecotypes reflects oceanic niche differentiation.</title>
        <authorList>
            <person name="Rocap G."/>
            <person name="Larimer F.W."/>
            <person name="Lamerdin J.E."/>
            <person name="Malfatti S."/>
            <person name="Chain P."/>
            <person name="Ahlgren N.A."/>
            <person name="Arellano A."/>
            <person name="Coleman M."/>
            <person name="Hauser L."/>
            <person name="Hess W.R."/>
            <person name="Johnson Z.I."/>
            <person name="Land M.L."/>
            <person name="Lindell D."/>
            <person name="Post A.F."/>
            <person name="Regala W."/>
            <person name="Shah M."/>
            <person name="Shaw S.L."/>
            <person name="Steglich C."/>
            <person name="Sullivan M.B."/>
            <person name="Ting C.S."/>
            <person name="Tolonen A."/>
            <person name="Webb E.A."/>
            <person name="Zinser E.R."/>
            <person name="Chisholm S.W."/>
        </authorList>
    </citation>
    <scope>NUCLEOTIDE SEQUENCE [LARGE SCALE GENOMIC DNA]</scope>
    <source>
        <strain evidence="10">MIT 9313</strain>
    </source>
</reference>
<sequence length="579" mass="63445">MRLITARLCLLAGVLAQGCIGVRAQQSLDVQQHGSRTDQAPASLEAEADGDGSALIDQSTLPSAIELKGSRPRVDPSAVKPAATSLPEPLSSLGATPSLALPNKTSEVRIRELRPLSLSEVEQLAEVNSPTLKAAASQVEQAKSNLLAALSAWYPTLNLSSSVRFQGSESRQNPANHQLTTEEYTFGEEWITNFGATLNWDLIDPARVPQIASARDSFEQQRDAYLIALRDLRLNAANLYFTLQRADEGVGIGQSAVRSSLVSLRDAQSRLQAGVATKLEVLEAETQLARDTQSLTLAVAQQNTARRSLAQLLDLPQDITPTAADPVQIIGIWQPSLEESIVAAYAFREELDSLILDISINNSNANAALAAVQPVINLSNTFQANRREGEVGVTIDNSVDWKQHSWTSDNTVSLGFTWNIFDGGRAWAQYRQNKQKAQQSEFEFAAKRDQVRLEVEQSFFNLRASNQDIKTTSIGVLSSRESLRLARLRFQAGVTTQREVVNNQRDLKQAQTLYADAMLKYNQSMIQLRRRTGLDQIAACDSLELSNKKPKDDLFDSAEVPIKPSPLNPACKASILQAE</sequence>
<dbReference type="GO" id="GO:0015288">
    <property type="term" value="F:porin activity"/>
    <property type="evidence" value="ECO:0007669"/>
    <property type="project" value="TreeGrafter"/>
</dbReference>
<accession>Q7V8Y9</accession>
<evidence type="ECO:0000256" key="8">
    <source>
        <dbReference type="SAM" id="MobiDB-lite"/>
    </source>
</evidence>
<dbReference type="GO" id="GO:0009279">
    <property type="term" value="C:cell outer membrane"/>
    <property type="evidence" value="ECO:0007669"/>
    <property type="project" value="UniProtKB-SubCell"/>
</dbReference>
<evidence type="ECO:0000313" key="10">
    <source>
        <dbReference type="Proteomes" id="UP000001423"/>
    </source>
</evidence>
<dbReference type="SUPFAM" id="SSF56954">
    <property type="entry name" value="Outer membrane efflux proteins (OEP)"/>
    <property type="match status" value="1"/>
</dbReference>
<evidence type="ECO:0000313" key="9">
    <source>
        <dbReference type="EMBL" id="CAE20357.1"/>
    </source>
</evidence>
<dbReference type="HOGENOM" id="CLU_012817_7_2_3"/>
<dbReference type="PANTHER" id="PTHR30026:SF21">
    <property type="entry name" value="SLR1270 PROTEIN"/>
    <property type="match status" value="1"/>
</dbReference>
<evidence type="ECO:0000256" key="7">
    <source>
        <dbReference type="ARBA" id="ARBA00023237"/>
    </source>
</evidence>
<protein>
    <submittedName>
        <fullName evidence="9">Possible RND family outer membrane efflux protein</fullName>
    </submittedName>
</protein>
<evidence type="ECO:0000256" key="1">
    <source>
        <dbReference type="ARBA" id="ARBA00004442"/>
    </source>
</evidence>
<dbReference type="OrthoDB" id="501974at2"/>
<dbReference type="InterPro" id="IPR003423">
    <property type="entry name" value="OMP_efflux"/>
</dbReference>
<dbReference type="KEGG" id="pmt:PMT_0182"/>
<dbReference type="PANTHER" id="PTHR30026">
    <property type="entry name" value="OUTER MEMBRANE PROTEIN TOLC"/>
    <property type="match status" value="1"/>
</dbReference>
<feature type="region of interest" description="Disordered" evidence="8">
    <location>
        <begin position="70"/>
        <end position="98"/>
    </location>
</feature>
<keyword evidence="5" id="KW-0812">Transmembrane</keyword>
<evidence type="ECO:0000256" key="6">
    <source>
        <dbReference type="ARBA" id="ARBA00023136"/>
    </source>
</evidence>
<dbReference type="EMBL" id="BX548175">
    <property type="protein sequence ID" value="CAE20357.1"/>
    <property type="molecule type" value="Genomic_DNA"/>
</dbReference>
<gene>
    <name evidence="9" type="ordered locus">PMT_0182</name>
</gene>
<comment type="subcellular location">
    <subcellularLocation>
        <location evidence="1">Cell outer membrane</location>
    </subcellularLocation>
</comment>
<keyword evidence="4" id="KW-1134">Transmembrane beta strand</keyword>
<dbReference type="Pfam" id="PF02321">
    <property type="entry name" value="OEP"/>
    <property type="match status" value="2"/>
</dbReference>
<dbReference type="eggNOG" id="COG1538">
    <property type="taxonomic scope" value="Bacteria"/>
</dbReference>
<organism evidence="9 10">
    <name type="scientific">Prochlorococcus marinus (strain MIT 9313)</name>
    <dbReference type="NCBI Taxonomy" id="74547"/>
    <lineage>
        <taxon>Bacteria</taxon>
        <taxon>Bacillati</taxon>
        <taxon>Cyanobacteriota</taxon>
        <taxon>Cyanophyceae</taxon>
        <taxon>Synechococcales</taxon>
        <taxon>Prochlorococcaceae</taxon>
        <taxon>Prochlorococcus</taxon>
    </lineage>
</organism>
<name>Q7V8Y9_PROMM</name>
<dbReference type="GO" id="GO:0015562">
    <property type="term" value="F:efflux transmembrane transporter activity"/>
    <property type="evidence" value="ECO:0007669"/>
    <property type="project" value="InterPro"/>
</dbReference>
<comment type="similarity">
    <text evidence="2">Belongs to the outer membrane factor (OMF) (TC 1.B.17) family.</text>
</comment>
<evidence type="ECO:0000256" key="3">
    <source>
        <dbReference type="ARBA" id="ARBA00022448"/>
    </source>
</evidence>
<dbReference type="GO" id="GO:1990281">
    <property type="term" value="C:efflux pump complex"/>
    <property type="evidence" value="ECO:0007669"/>
    <property type="project" value="TreeGrafter"/>
</dbReference>
<keyword evidence="7" id="KW-0998">Cell outer membrane</keyword>
<proteinExistence type="inferred from homology"/>
<keyword evidence="3" id="KW-0813">Transport</keyword>
<evidence type="ECO:0000256" key="5">
    <source>
        <dbReference type="ARBA" id="ARBA00022692"/>
    </source>
</evidence>
<dbReference type="Proteomes" id="UP000001423">
    <property type="component" value="Chromosome"/>
</dbReference>
<evidence type="ECO:0000256" key="2">
    <source>
        <dbReference type="ARBA" id="ARBA00007613"/>
    </source>
</evidence>
<dbReference type="Gene3D" id="1.20.1600.10">
    <property type="entry name" value="Outer membrane efflux proteins (OEP)"/>
    <property type="match status" value="1"/>
</dbReference>
<dbReference type="InterPro" id="IPR051906">
    <property type="entry name" value="TolC-like"/>
</dbReference>
<dbReference type="PROSITE" id="PS51257">
    <property type="entry name" value="PROKAR_LIPOPROTEIN"/>
    <property type="match status" value="1"/>
</dbReference>
<keyword evidence="6" id="KW-0472">Membrane</keyword>
<dbReference type="AlphaFoldDB" id="Q7V8Y9"/>
<keyword evidence="10" id="KW-1185">Reference proteome</keyword>
<evidence type="ECO:0000256" key="4">
    <source>
        <dbReference type="ARBA" id="ARBA00022452"/>
    </source>
</evidence>